<feature type="signal peptide" evidence="2">
    <location>
        <begin position="1"/>
        <end position="20"/>
    </location>
</feature>
<dbReference type="Proteomes" id="UP000620124">
    <property type="component" value="Unassembled WGS sequence"/>
</dbReference>
<dbReference type="InterPro" id="IPR052479">
    <property type="entry name" value="GPI-anchor_Adhesion_Reg"/>
</dbReference>
<evidence type="ECO:0000313" key="4">
    <source>
        <dbReference type="EMBL" id="KAF7362606.1"/>
    </source>
</evidence>
<evidence type="ECO:0000256" key="1">
    <source>
        <dbReference type="ARBA" id="ARBA00022729"/>
    </source>
</evidence>
<organism evidence="4 5">
    <name type="scientific">Mycena venus</name>
    <dbReference type="NCBI Taxonomy" id="2733690"/>
    <lineage>
        <taxon>Eukaryota</taxon>
        <taxon>Fungi</taxon>
        <taxon>Dikarya</taxon>
        <taxon>Basidiomycota</taxon>
        <taxon>Agaricomycotina</taxon>
        <taxon>Agaricomycetes</taxon>
        <taxon>Agaricomycetidae</taxon>
        <taxon>Agaricales</taxon>
        <taxon>Marasmiineae</taxon>
        <taxon>Mycenaceae</taxon>
        <taxon>Mycena</taxon>
    </lineage>
</organism>
<keyword evidence="5" id="KW-1185">Reference proteome</keyword>
<dbReference type="OrthoDB" id="5420143at2759"/>
<reference evidence="4" key="1">
    <citation type="submission" date="2020-05" db="EMBL/GenBank/DDBJ databases">
        <title>Mycena genomes resolve the evolution of fungal bioluminescence.</title>
        <authorList>
            <person name="Tsai I.J."/>
        </authorList>
    </citation>
    <scope>NUCLEOTIDE SEQUENCE</scope>
    <source>
        <strain evidence="4">CCC161011</strain>
    </source>
</reference>
<comment type="caution">
    <text evidence="4">The sequence shown here is derived from an EMBL/GenBank/DDBJ whole genome shotgun (WGS) entry which is preliminary data.</text>
</comment>
<evidence type="ECO:0000313" key="5">
    <source>
        <dbReference type="Proteomes" id="UP000620124"/>
    </source>
</evidence>
<sequence>MFGALKLCASVVFVAALVAAIDMDIQAPEKVTSAGTAVIKWSTDPTQPQPVFSVELVNGDLFHNALALANNVKPEAGMVEVTMPAVPPSGGYTLQFVNIADINQIYGTSPEFSIAPTVSTTESSTASGTTTGTALLSSAGSAIATLPMSGSMATASAYMSGISASASVSHSASASAASASASSAAIRNFIQGTSAAAACSVVLLGFLSVACIL</sequence>
<keyword evidence="1 2" id="KW-0732">Signal</keyword>
<feature type="domain" description="Yeast cell wall synthesis Kre9/Knh1-like N-terminal" evidence="3">
    <location>
        <begin position="29"/>
        <end position="114"/>
    </location>
</feature>
<dbReference type="Pfam" id="PF10342">
    <property type="entry name" value="Kre9_KNH"/>
    <property type="match status" value="1"/>
</dbReference>
<evidence type="ECO:0000259" key="3">
    <source>
        <dbReference type="Pfam" id="PF10342"/>
    </source>
</evidence>
<accession>A0A8H7D8F6</accession>
<dbReference type="PANTHER" id="PTHR35185">
    <property type="entry name" value="SERINE/THREONINE-RICH PROTEIN ADG2-RELATED"/>
    <property type="match status" value="1"/>
</dbReference>
<evidence type="ECO:0000256" key="2">
    <source>
        <dbReference type="SAM" id="SignalP"/>
    </source>
</evidence>
<dbReference type="PANTHER" id="PTHR35185:SF1">
    <property type="entry name" value="UPF0619 GPI-ANCHORED MEMBRANE PROTEIN C1322.10"/>
    <property type="match status" value="1"/>
</dbReference>
<protein>
    <recommendedName>
        <fullName evidence="3">Yeast cell wall synthesis Kre9/Knh1-like N-terminal domain-containing protein</fullName>
    </recommendedName>
</protein>
<feature type="chain" id="PRO_5034998300" description="Yeast cell wall synthesis Kre9/Knh1-like N-terminal domain-containing protein" evidence="2">
    <location>
        <begin position="21"/>
        <end position="213"/>
    </location>
</feature>
<dbReference type="AlphaFoldDB" id="A0A8H7D8F6"/>
<dbReference type="InterPro" id="IPR018466">
    <property type="entry name" value="Kre9/Knh1-like_N"/>
</dbReference>
<name>A0A8H7D8F6_9AGAR</name>
<proteinExistence type="predicted"/>
<gene>
    <name evidence="4" type="ORF">MVEN_00609400</name>
</gene>
<dbReference type="EMBL" id="JACAZI010000004">
    <property type="protein sequence ID" value="KAF7362606.1"/>
    <property type="molecule type" value="Genomic_DNA"/>
</dbReference>